<dbReference type="GO" id="GO:0042645">
    <property type="term" value="C:mitochondrial nucleoid"/>
    <property type="evidence" value="ECO:0007669"/>
    <property type="project" value="TreeGrafter"/>
</dbReference>
<evidence type="ECO:0000259" key="1">
    <source>
        <dbReference type="PROSITE" id="PS51087"/>
    </source>
</evidence>
<dbReference type="SUPFAM" id="SSF110069">
    <property type="entry name" value="ApaG-like"/>
    <property type="match status" value="1"/>
</dbReference>
<proteinExistence type="predicted"/>
<dbReference type="STRING" id="556484.B7G6B1"/>
<reference evidence="3" key="2">
    <citation type="submission" date="2008-08" db="EMBL/GenBank/DDBJ databases">
        <authorList>
            <consortium name="Diatom Consortium"/>
            <person name="Grigoriev I."/>
            <person name="Grimwood J."/>
            <person name="Kuo A."/>
            <person name="Otillar R.P."/>
            <person name="Salamov A."/>
            <person name="Detter J.C."/>
            <person name="Lindquist E."/>
            <person name="Shapiro H."/>
            <person name="Lucas S."/>
            <person name="Glavina del Rio T."/>
            <person name="Pitluck S."/>
            <person name="Rokhsar D."/>
            <person name="Bowler C."/>
        </authorList>
    </citation>
    <scope>GENOME REANNOTATION</scope>
    <source>
        <strain evidence="3">CCAP 1055/1</strain>
    </source>
</reference>
<protein>
    <recommendedName>
        <fullName evidence="1">ApaG domain-containing protein</fullName>
    </recommendedName>
</protein>
<dbReference type="GO" id="GO:0005634">
    <property type="term" value="C:nucleus"/>
    <property type="evidence" value="ECO:0007669"/>
    <property type="project" value="TreeGrafter"/>
</dbReference>
<dbReference type="InterPro" id="IPR007474">
    <property type="entry name" value="ApaG_domain"/>
</dbReference>
<dbReference type="PaxDb" id="2850-Phatr48196"/>
<feature type="domain" description="ApaG" evidence="1">
    <location>
        <begin position="253"/>
        <end position="405"/>
    </location>
</feature>
<dbReference type="GeneID" id="7203518"/>
<dbReference type="RefSeq" id="XP_002182694.1">
    <property type="nucleotide sequence ID" value="XM_002182658.1"/>
</dbReference>
<dbReference type="EMBL" id="CM000618">
    <property type="protein sequence ID" value="EEC45981.1"/>
    <property type="molecule type" value="Genomic_DNA"/>
</dbReference>
<evidence type="ECO:0000313" key="3">
    <source>
        <dbReference type="Proteomes" id="UP000000759"/>
    </source>
</evidence>
<dbReference type="Proteomes" id="UP000000759">
    <property type="component" value="Chromosome 16"/>
</dbReference>
<dbReference type="PANTHER" id="PTHR14289:SF16">
    <property type="entry name" value="POLYMERASE DELTA-INTERACTING PROTEIN 2"/>
    <property type="match status" value="1"/>
</dbReference>
<keyword evidence="3" id="KW-1185">Reference proteome</keyword>
<reference evidence="2 3" key="1">
    <citation type="journal article" date="2008" name="Nature">
        <title>The Phaeodactylum genome reveals the evolutionary history of diatom genomes.</title>
        <authorList>
            <person name="Bowler C."/>
            <person name="Allen A.E."/>
            <person name="Badger J.H."/>
            <person name="Grimwood J."/>
            <person name="Jabbari K."/>
            <person name="Kuo A."/>
            <person name="Maheswari U."/>
            <person name="Martens C."/>
            <person name="Maumus F."/>
            <person name="Otillar R.P."/>
            <person name="Rayko E."/>
            <person name="Salamov A."/>
            <person name="Vandepoele K."/>
            <person name="Beszteri B."/>
            <person name="Gruber A."/>
            <person name="Heijde M."/>
            <person name="Katinka M."/>
            <person name="Mock T."/>
            <person name="Valentin K."/>
            <person name="Verret F."/>
            <person name="Berges J.A."/>
            <person name="Brownlee C."/>
            <person name="Cadoret J.P."/>
            <person name="Chiovitti A."/>
            <person name="Choi C.J."/>
            <person name="Coesel S."/>
            <person name="De Martino A."/>
            <person name="Detter J.C."/>
            <person name="Durkin C."/>
            <person name="Falciatore A."/>
            <person name="Fournet J."/>
            <person name="Haruta M."/>
            <person name="Huysman M.J."/>
            <person name="Jenkins B.D."/>
            <person name="Jiroutova K."/>
            <person name="Jorgensen R.E."/>
            <person name="Joubert Y."/>
            <person name="Kaplan A."/>
            <person name="Kroger N."/>
            <person name="Kroth P.G."/>
            <person name="La Roche J."/>
            <person name="Lindquist E."/>
            <person name="Lommer M."/>
            <person name="Martin-Jezequel V."/>
            <person name="Lopez P.J."/>
            <person name="Lucas S."/>
            <person name="Mangogna M."/>
            <person name="McGinnis K."/>
            <person name="Medlin L.K."/>
            <person name="Montsant A."/>
            <person name="Oudot-Le Secq M.P."/>
            <person name="Napoli C."/>
            <person name="Obornik M."/>
            <person name="Parker M.S."/>
            <person name="Petit J.L."/>
            <person name="Porcel B.M."/>
            <person name="Poulsen N."/>
            <person name="Robison M."/>
            <person name="Rychlewski L."/>
            <person name="Rynearson T.A."/>
            <person name="Schmutz J."/>
            <person name="Shapiro H."/>
            <person name="Siaut M."/>
            <person name="Stanley M."/>
            <person name="Sussman M.R."/>
            <person name="Taylor A.R."/>
            <person name="Vardi A."/>
            <person name="von Dassow P."/>
            <person name="Vyverman W."/>
            <person name="Willis A."/>
            <person name="Wyrwicz L.S."/>
            <person name="Rokhsar D.S."/>
            <person name="Weissenbach J."/>
            <person name="Armbrust E.V."/>
            <person name="Green B.R."/>
            <person name="Van de Peer Y."/>
            <person name="Grigoriev I.V."/>
        </authorList>
    </citation>
    <scope>NUCLEOTIDE SEQUENCE [LARGE SCALE GENOMIC DNA]</scope>
    <source>
        <strain evidence="2 3">CCAP 1055/1</strain>
    </source>
</reference>
<dbReference type="OrthoDB" id="48536at2759"/>
<name>B7G6B1_PHATC</name>
<dbReference type="PROSITE" id="PS51087">
    <property type="entry name" value="APAG"/>
    <property type="match status" value="1"/>
</dbReference>
<dbReference type="eggNOG" id="ENOG502RW9X">
    <property type="taxonomic scope" value="Eukaryota"/>
</dbReference>
<dbReference type="InterPro" id="IPR036767">
    <property type="entry name" value="ApaG_sf"/>
</dbReference>
<organism evidence="2 3">
    <name type="scientific">Phaeodactylum tricornutum (strain CCAP 1055/1)</name>
    <dbReference type="NCBI Taxonomy" id="556484"/>
    <lineage>
        <taxon>Eukaryota</taxon>
        <taxon>Sar</taxon>
        <taxon>Stramenopiles</taxon>
        <taxon>Ochrophyta</taxon>
        <taxon>Bacillariophyta</taxon>
        <taxon>Bacillariophyceae</taxon>
        <taxon>Bacillariophycidae</taxon>
        <taxon>Naviculales</taxon>
        <taxon>Phaeodactylaceae</taxon>
        <taxon>Phaeodactylum</taxon>
    </lineage>
</organism>
<accession>B7G6B1</accession>
<dbReference type="GO" id="GO:0070987">
    <property type="term" value="P:error-free translesion synthesis"/>
    <property type="evidence" value="ECO:0007669"/>
    <property type="project" value="TreeGrafter"/>
</dbReference>
<dbReference type="Pfam" id="PF04379">
    <property type="entry name" value="DUF525"/>
    <property type="match status" value="1"/>
</dbReference>
<dbReference type="Gene3D" id="2.60.40.1470">
    <property type="entry name" value="ApaG domain"/>
    <property type="match status" value="1"/>
</dbReference>
<gene>
    <name evidence="2" type="ORF">PHATRDRAFT_48196</name>
</gene>
<dbReference type="AlphaFoldDB" id="B7G6B1"/>
<evidence type="ECO:0000313" key="2">
    <source>
        <dbReference type="EMBL" id="EEC45981.1"/>
    </source>
</evidence>
<dbReference type="KEGG" id="pti:PHATRDRAFT_48196"/>
<dbReference type="InParanoid" id="B7G6B1"/>
<dbReference type="PANTHER" id="PTHR14289">
    <property type="entry name" value="F-BOX ONLY PROTEIN 3"/>
    <property type="match status" value="1"/>
</dbReference>
<sequence>MWHRLIPVKGTARLSALSYYNFAGTTTCPAFREAVVSGRISNAQKRMLSTSGGVDIAPDKAKGTYNKSAATLRFYRILQRQCKELHRSLLVSTNENSDTKSAKDSFVLIQQPIDPHHAGGSQILSNITDASPSAILRLFWYWNEDLEDDEFDAMADWLDGVNSTWNETQPELSLSSRYGDGGCKTLWASPEALRQTIRQVFRHAPTQTTDGVTEATPTYVPYRAAWSIRAYQYLNDLREMQRTTSVSNEKNVRIVATSRCVDVSGVVGMGRGNPTTATIPWRTRFAYRIRIENHGAHAIQVLGRTWLIQELLNDQPTGEPVRVHAPQTGAVGKLPVLHPGEAFEYMSGCELATTVGEMKGCFHCCVVEDGTPSAVVGQHVEAFQSDQRFEVTVQPFPLLADSAAS</sequence>
<dbReference type="HOGENOM" id="CLU_666424_0_0_1"/>